<feature type="compositionally biased region" description="Low complexity" evidence="11">
    <location>
        <begin position="922"/>
        <end position="939"/>
    </location>
</feature>
<feature type="compositionally biased region" description="Polar residues" evidence="11">
    <location>
        <begin position="1716"/>
        <end position="1729"/>
    </location>
</feature>
<feature type="domain" description="Sec16 central conserved" evidence="13">
    <location>
        <begin position="981"/>
        <end position="1108"/>
    </location>
</feature>
<evidence type="ECO:0000259" key="12">
    <source>
        <dbReference type="Pfam" id="PF12931"/>
    </source>
</evidence>
<dbReference type="GO" id="GO:0070973">
    <property type="term" value="P:protein localization to endoplasmic reticulum exit site"/>
    <property type="evidence" value="ECO:0007669"/>
    <property type="project" value="TreeGrafter"/>
</dbReference>
<comment type="caution">
    <text evidence="14">The sequence shown here is derived from an EMBL/GenBank/DDBJ whole genome shotgun (WGS) entry which is preliminary data.</text>
</comment>
<feature type="compositionally biased region" description="Low complexity" evidence="11">
    <location>
        <begin position="1919"/>
        <end position="1946"/>
    </location>
</feature>
<keyword evidence="8 10" id="KW-0472">Membrane</keyword>
<sequence length="2051" mass="215174">MSSHEHLARDTAAPLEDTAESASWHPALRPNNDGAQPRSSATETDTDDFFERYPNVTPKKQQQTQQPQQIQQPQTSVDSVSEPLLQTQAQAEGVTANAWDDVEGYDRVRQNSISVERVLHIQHSAASEEDLSRGPSSYAEARGPVGWHAGADDEEVDEFGIVTPMPMSRGEGNDEEEDMLFRGPHETIEEQRRHLAEAEPASDPNMAREEEVVEAQAAEHPEAGYDYQGEVTAMEAAQDGEPDAPLLDDEEPPPTIVRLETEKEGESEEPMDGAASPTQPPAKAVAAPPHIDRSFTTNFTEMPVTEMAGEEEMAQGGGEEVWATDEDGGEDDMTFGELLGDGIRVERPLAGEPWQGENETDPFEQIANTSEVTSAQNHAEDHLEINEDRASGNAKEAEFLAPEPADGEDIAAAFQAALDDDDLLELDESNDLDPSKFFGEDEDGLLEDDVDGFLSDLSAPVVATQQSQQTRNLASQYQPVQSPPQQQSSYAAYSTSPTFLQNHGRGAGTPDTGLFDIYNTQPNAAAQQVQPQRPPMATAQSFADKSKGGYQSPYDLPMEVVKPARRRPAQQGQNTVSAPVAPPRTSSFSASSASKPPGSTATITSPPTSSHGRPTAPHSTSSNSAVASIPSSARSTPQTDSSFFADLPMTVKPRARPSGAAYTPAGSVPGTPSQYPPGPTPGLMRQGSGYMPAMPQPHPSRGGAVQPPAQQGLGLQQQLPRQPPQQAEGYADLGFRQPEKMPLLPDLPTSASTSAPQGAAALANSRYSPAPPAQSYGPTTSRYSPAPNSLPGQNSGQQRNAGTPPFARVPSANQYAPRTSSPLAFAHEKALPSVPSASPPKVNGGSRYSPAQQPGVGSQIQMQPAMQGRQPPPPQHSQPPMQQPPVRPRTQSPVSVIKSIGGMTGFERPGSAIGSNAYKPTQQLQQQQQQQQQRQMQQQGSSAQSVHTVLPHRRQFSRDLAFAAPNDERAQDPLERWKGGPIFRWTAAGSVVTSFPARTPFYGGGGGQGPMLKCTSGDIKISDAGTMGLSVGAGLMDEADAEFPGPLAAKSKGRKKQVLAWMKGKIEGLETAVQRMDLGGTDETEERRRPEEKVMLWKAVRLYVENDGVLEGSKKLEEEIRAILVSDLADRARAVAGMVASPISAGGFGSAALASEPVDRLVLEQIRQALLEGQRERAVWLAEEKKLWGHAMLLASTLGPDIWKQIVQSFVRSQVQGSGDPGARSLAAAYQVFAGNGEEVVDALVPASARAGFRMVSAADGVGGLAGEGVKLEGLESWQETLGLVVGNRTPGDGEAVARLGRLLAGYGRVEAAGVCFLSGRMFAKFGGADEVADVGGSDFVLLGGVAGQKGSAAPSGKGMVVGSELDSIILTEVYEWACSLATPAPAMPYLPHLQPYKLLHAQTLAACGLKVQAQAYCDHIITAYTSATRPSQYYHPVFTQSVADLSALLSHTPASGEGGKGGLFGGLGKPGMAKSVASGAGSWFSKFVAGEEDGAGRQSAEGMVVPGDQAVYGRISGGPSRTASRNDVYSPLGGMVPAMPGQPQSAFVPANGDLGSANATPPQGRYAPSAYGGMAVQKASPTAGHGSSLAASSPYTPQFSTPMQVNNAVTSPLSEPGRSLGVPTATLDPRPGSAPRASSRSRYAPSPVPQGLGVQAGMLNRAASDYGVPYASAGSPGDSRRGSAQELGSQGSYQPSPMLASVQDLGAYAGYQPLDQLQQEQSEVQNFSPEREEDSEDAFGPKGRGLGFGFEAAESAETAGGYEPPSYQPYQPEPEAEDEGTETLRPKKKGMMDLDDDDDEIARRAAALKKSQADREADELFRKAAEADAARDGKGGGAKDAKAAGGGWFKGGWFGGKKDPSAELNSNKPIRAKLGEESSFYYDETLKKWVNKKGGAEAVIPVAATPPPPKGLSSRVTSGISAPPSSGPPSRVASAAGSAFGGTASRPGTSSGLPPSAMNIAMNGGFTGPPSRAGTPADDGHGHGHGLQSDIGAGTAGDMAPPPPPSLPRPASSLSTASSLDDLLAGPRKTGPGGTVRGKKKGRYVDVMAK</sequence>
<feature type="compositionally biased region" description="Low complexity" evidence="11">
    <location>
        <begin position="1630"/>
        <end position="1646"/>
    </location>
</feature>
<dbReference type="PANTHER" id="PTHR13402">
    <property type="entry name" value="RGPR-RELATED"/>
    <property type="match status" value="1"/>
</dbReference>
<feature type="compositionally biased region" description="Polar residues" evidence="11">
    <location>
        <begin position="1602"/>
        <end position="1614"/>
    </location>
</feature>
<evidence type="ECO:0000256" key="3">
    <source>
        <dbReference type="ARBA" id="ARBA00022448"/>
    </source>
</evidence>
<dbReference type="PANTHER" id="PTHR13402:SF6">
    <property type="entry name" value="SECRETORY 16, ISOFORM I"/>
    <property type="match status" value="1"/>
</dbReference>
<dbReference type="FunFam" id="1.25.40.1030:FF:000008">
    <property type="entry name" value="Protein transport protein sec16"/>
    <property type="match status" value="1"/>
</dbReference>
<comment type="function">
    <text evidence="9 10">Involved in the initiation of assembly of the COPII coat required for the formation of transport vesicles from the endoplasmic reticulum (ER) and the selection of cargo molecules. Also involved in autophagy.</text>
</comment>
<feature type="region of interest" description="Disordered" evidence="11">
    <location>
        <begin position="1902"/>
        <end position="2051"/>
    </location>
</feature>
<dbReference type="Pfam" id="PF12931">
    <property type="entry name" value="TPR_Sec16"/>
    <property type="match status" value="1"/>
</dbReference>
<feature type="compositionally biased region" description="Polar residues" evidence="11">
    <location>
        <begin position="76"/>
        <end position="90"/>
    </location>
</feature>
<accession>A0AAN7TA53</accession>
<keyword evidence="7 10" id="KW-0072">Autophagy</keyword>
<dbReference type="GO" id="GO:0005789">
    <property type="term" value="C:endoplasmic reticulum membrane"/>
    <property type="evidence" value="ECO:0007669"/>
    <property type="project" value="UniProtKB-SubCell"/>
</dbReference>
<dbReference type="GO" id="GO:0007030">
    <property type="term" value="P:Golgi organization"/>
    <property type="evidence" value="ECO:0007669"/>
    <property type="project" value="TreeGrafter"/>
</dbReference>
<evidence type="ECO:0000256" key="6">
    <source>
        <dbReference type="ARBA" id="ARBA00022927"/>
    </source>
</evidence>
<evidence type="ECO:0000256" key="5">
    <source>
        <dbReference type="ARBA" id="ARBA00022892"/>
    </source>
</evidence>
<dbReference type="InterPro" id="IPR024298">
    <property type="entry name" value="Sec16_Sec23-bd"/>
</dbReference>
<feature type="compositionally biased region" description="Low complexity" evidence="11">
    <location>
        <begin position="521"/>
        <end position="537"/>
    </location>
</feature>
<dbReference type="EMBL" id="JAVRRL010000077">
    <property type="protein sequence ID" value="KAK5108803.1"/>
    <property type="molecule type" value="Genomic_DNA"/>
</dbReference>
<name>A0AAN7TA53_9PEZI</name>
<evidence type="ECO:0000256" key="9">
    <source>
        <dbReference type="ARBA" id="ARBA00024687"/>
    </source>
</evidence>
<dbReference type="CDD" id="cd09233">
    <property type="entry name" value="ACE1-Sec16-like"/>
    <property type="match status" value="1"/>
</dbReference>
<feature type="region of interest" description="Disordered" evidence="11">
    <location>
        <begin position="1"/>
        <end position="93"/>
    </location>
</feature>
<dbReference type="GO" id="GO:0012507">
    <property type="term" value="C:ER to Golgi transport vesicle membrane"/>
    <property type="evidence" value="ECO:0007669"/>
    <property type="project" value="TreeGrafter"/>
</dbReference>
<feature type="compositionally biased region" description="Low complexity" evidence="11">
    <location>
        <begin position="583"/>
        <end position="610"/>
    </location>
</feature>
<feature type="region of interest" description="Disordered" evidence="11">
    <location>
        <begin position="830"/>
        <end position="946"/>
    </location>
</feature>
<evidence type="ECO:0000256" key="11">
    <source>
        <dbReference type="SAM" id="MobiDB-lite"/>
    </source>
</evidence>
<feature type="compositionally biased region" description="Acidic residues" evidence="11">
    <location>
        <begin position="238"/>
        <end position="252"/>
    </location>
</feature>
<gene>
    <name evidence="14" type="ORF">LTR62_007777</name>
</gene>
<dbReference type="GO" id="GO:0015031">
    <property type="term" value="P:protein transport"/>
    <property type="evidence" value="ECO:0007669"/>
    <property type="project" value="UniProtKB-KW"/>
</dbReference>
<keyword evidence="5 10" id="KW-0931">ER-Golgi transport</keyword>
<dbReference type="Pfam" id="PF12932">
    <property type="entry name" value="Sec16"/>
    <property type="match status" value="1"/>
</dbReference>
<feature type="compositionally biased region" description="Acidic residues" evidence="11">
    <location>
        <begin position="322"/>
        <end position="334"/>
    </location>
</feature>
<feature type="compositionally biased region" description="Polar residues" evidence="11">
    <location>
        <begin position="849"/>
        <end position="864"/>
    </location>
</feature>
<keyword evidence="4 10" id="KW-0256">Endoplasmic reticulum</keyword>
<dbReference type="Proteomes" id="UP001310890">
    <property type="component" value="Unassembled WGS sequence"/>
</dbReference>
<keyword evidence="3 10" id="KW-0813">Transport</keyword>
<evidence type="ECO:0000256" key="8">
    <source>
        <dbReference type="ARBA" id="ARBA00023136"/>
    </source>
</evidence>
<feature type="compositionally biased region" description="Low complexity" evidence="11">
    <location>
        <begin position="57"/>
        <end position="75"/>
    </location>
</feature>
<dbReference type="Gene3D" id="1.25.40.1030">
    <property type="match status" value="1"/>
</dbReference>
<feature type="compositionally biased region" description="Basic and acidic residues" evidence="11">
    <location>
        <begin position="1827"/>
        <end position="1843"/>
    </location>
</feature>
<feature type="region of interest" description="Disordered" evidence="11">
    <location>
        <begin position="1602"/>
        <end position="1653"/>
    </location>
</feature>
<feature type="compositionally biased region" description="Polar residues" evidence="11">
    <location>
        <begin position="33"/>
        <end position="43"/>
    </location>
</feature>
<dbReference type="GO" id="GO:0070971">
    <property type="term" value="C:endoplasmic reticulum exit site"/>
    <property type="evidence" value="ECO:0007669"/>
    <property type="project" value="TreeGrafter"/>
</dbReference>
<evidence type="ECO:0000256" key="7">
    <source>
        <dbReference type="ARBA" id="ARBA00023006"/>
    </source>
</evidence>
<feature type="compositionally biased region" description="Polar residues" evidence="11">
    <location>
        <begin position="1687"/>
        <end position="1696"/>
    </location>
</feature>
<dbReference type="InterPro" id="IPR024340">
    <property type="entry name" value="Sec16_CCD"/>
</dbReference>
<evidence type="ECO:0000256" key="1">
    <source>
        <dbReference type="ARBA" id="ARBA00004397"/>
    </source>
</evidence>
<feature type="region of interest" description="Disordered" evidence="11">
    <location>
        <begin position="1827"/>
        <end position="1871"/>
    </location>
</feature>
<keyword evidence="6 10" id="KW-0653">Protein transport</keyword>
<evidence type="ECO:0000256" key="10">
    <source>
        <dbReference type="RuleBase" id="RU364101"/>
    </source>
</evidence>
<proteinExistence type="inferred from homology"/>
<feature type="compositionally biased region" description="Low complexity" evidence="11">
    <location>
        <begin position="706"/>
        <end position="727"/>
    </location>
</feature>
<feature type="compositionally biased region" description="Low complexity" evidence="11">
    <location>
        <begin position="474"/>
        <end position="497"/>
    </location>
</feature>
<reference evidence="14" key="1">
    <citation type="submission" date="2023-08" db="EMBL/GenBank/DDBJ databases">
        <title>Black Yeasts Isolated from many extreme environments.</title>
        <authorList>
            <person name="Coleine C."/>
            <person name="Stajich J.E."/>
            <person name="Selbmann L."/>
        </authorList>
    </citation>
    <scope>NUCLEOTIDE SEQUENCE</scope>
    <source>
        <strain evidence="14">CCFEE 5401</strain>
    </source>
</reference>
<dbReference type="GO" id="GO:0006914">
    <property type="term" value="P:autophagy"/>
    <property type="evidence" value="ECO:0007669"/>
    <property type="project" value="UniProtKB-KW"/>
</dbReference>
<evidence type="ECO:0000256" key="4">
    <source>
        <dbReference type="ARBA" id="ARBA00022824"/>
    </source>
</evidence>
<feature type="region of interest" description="Disordered" evidence="11">
    <location>
        <begin position="309"/>
        <end position="336"/>
    </location>
</feature>
<comment type="similarity">
    <text evidence="2 10">Belongs to the SEC16 family.</text>
</comment>
<feature type="compositionally biased region" description="Gly residues" evidence="11">
    <location>
        <begin position="1845"/>
        <end position="1856"/>
    </location>
</feature>
<feature type="compositionally biased region" description="Low complexity" evidence="11">
    <location>
        <begin position="619"/>
        <end position="633"/>
    </location>
</feature>
<feature type="compositionally biased region" description="Basic and acidic residues" evidence="11">
    <location>
        <begin position="378"/>
        <end position="397"/>
    </location>
</feature>
<feature type="region of interest" description="Disordered" evidence="11">
    <location>
        <begin position="1670"/>
        <end position="1799"/>
    </location>
</feature>
<feature type="region of interest" description="Disordered" evidence="11">
    <location>
        <begin position="370"/>
        <end position="397"/>
    </location>
</feature>
<feature type="compositionally biased region" description="Polar residues" evidence="11">
    <location>
        <begin position="776"/>
        <end position="801"/>
    </location>
</feature>
<feature type="compositionally biased region" description="Pro residues" evidence="11">
    <location>
        <begin position="870"/>
        <end position="887"/>
    </location>
</feature>
<evidence type="ECO:0000256" key="2">
    <source>
        <dbReference type="ARBA" id="ARBA00005927"/>
    </source>
</evidence>
<feature type="region of interest" description="Disordered" evidence="11">
    <location>
        <begin position="189"/>
        <end position="216"/>
    </location>
</feature>
<organism evidence="14 15">
    <name type="scientific">Meristemomyces frigidus</name>
    <dbReference type="NCBI Taxonomy" id="1508187"/>
    <lineage>
        <taxon>Eukaryota</taxon>
        <taxon>Fungi</taxon>
        <taxon>Dikarya</taxon>
        <taxon>Ascomycota</taxon>
        <taxon>Pezizomycotina</taxon>
        <taxon>Dothideomycetes</taxon>
        <taxon>Dothideomycetidae</taxon>
        <taxon>Mycosphaerellales</taxon>
        <taxon>Teratosphaeriaceae</taxon>
        <taxon>Meristemomyces</taxon>
    </lineage>
</organism>
<evidence type="ECO:0000259" key="13">
    <source>
        <dbReference type="Pfam" id="PF12932"/>
    </source>
</evidence>
<feature type="compositionally biased region" description="Low complexity" evidence="11">
    <location>
        <begin position="2010"/>
        <end position="2027"/>
    </location>
</feature>
<evidence type="ECO:0000313" key="15">
    <source>
        <dbReference type="Proteomes" id="UP001310890"/>
    </source>
</evidence>
<evidence type="ECO:0000313" key="14">
    <source>
        <dbReference type="EMBL" id="KAK5108803.1"/>
    </source>
</evidence>
<comment type="subcellular location">
    <subcellularLocation>
        <location evidence="1">Endoplasmic reticulum membrane</location>
        <topology evidence="1">Peripheral membrane protein</topology>
        <orientation evidence="1">Cytoplasmic side</orientation>
    </subcellularLocation>
</comment>
<protein>
    <recommendedName>
        <fullName evidence="10">Protein transport protein sec16</fullName>
    </recommendedName>
</protein>
<dbReference type="GO" id="GO:0016192">
    <property type="term" value="P:vesicle-mediated transport"/>
    <property type="evidence" value="ECO:0007669"/>
    <property type="project" value="UniProtKB-KW"/>
</dbReference>
<feature type="domain" description="Sec16 Sec23-binding" evidence="12">
    <location>
        <begin position="1166"/>
        <end position="1492"/>
    </location>
</feature>
<feature type="region of interest" description="Disordered" evidence="11">
    <location>
        <begin position="465"/>
        <end position="818"/>
    </location>
</feature>
<feature type="region of interest" description="Disordered" evidence="11">
    <location>
        <begin position="234"/>
        <end position="291"/>
    </location>
</feature>